<dbReference type="AlphaFoldDB" id="A0A2P6NVR3"/>
<keyword evidence="2" id="KW-1185">Reference proteome</keyword>
<dbReference type="Proteomes" id="UP000241769">
    <property type="component" value="Unassembled WGS sequence"/>
</dbReference>
<accession>A0A2P6NVR3</accession>
<proteinExistence type="predicted"/>
<dbReference type="InParanoid" id="A0A2P6NVR3"/>
<evidence type="ECO:0000313" key="1">
    <source>
        <dbReference type="EMBL" id="PRP88049.1"/>
    </source>
</evidence>
<organism evidence="1 2">
    <name type="scientific">Planoprotostelium fungivorum</name>
    <dbReference type="NCBI Taxonomy" id="1890364"/>
    <lineage>
        <taxon>Eukaryota</taxon>
        <taxon>Amoebozoa</taxon>
        <taxon>Evosea</taxon>
        <taxon>Variosea</taxon>
        <taxon>Cavosteliida</taxon>
        <taxon>Cavosteliaceae</taxon>
        <taxon>Planoprotostelium</taxon>
    </lineage>
</organism>
<comment type="caution">
    <text evidence="1">The sequence shown here is derived from an EMBL/GenBank/DDBJ whole genome shotgun (WGS) entry which is preliminary data.</text>
</comment>
<gene>
    <name evidence="1" type="ORF">PROFUN_04477</name>
</gene>
<name>A0A2P6NVR3_9EUKA</name>
<protein>
    <submittedName>
        <fullName evidence="1">Uncharacterized protein</fullName>
    </submittedName>
</protein>
<dbReference type="EMBL" id="MDYQ01000015">
    <property type="protein sequence ID" value="PRP88049.1"/>
    <property type="molecule type" value="Genomic_DNA"/>
</dbReference>
<evidence type="ECO:0000313" key="2">
    <source>
        <dbReference type="Proteomes" id="UP000241769"/>
    </source>
</evidence>
<reference evidence="1 2" key="1">
    <citation type="journal article" date="2018" name="Genome Biol. Evol.">
        <title>Multiple Roots of Fruiting Body Formation in Amoebozoa.</title>
        <authorList>
            <person name="Hillmann F."/>
            <person name="Forbes G."/>
            <person name="Novohradska S."/>
            <person name="Ferling I."/>
            <person name="Riege K."/>
            <person name="Groth M."/>
            <person name="Westermann M."/>
            <person name="Marz M."/>
            <person name="Spaller T."/>
            <person name="Winckler T."/>
            <person name="Schaap P."/>
            <person name="Glockner G."/>
        </authorList>
    </citation>
    <scope>NUCLEOTIDE SEQUENCE [LARGE SCALE GENOMIC DNA]</scope>
    <source>
        <strain evidence="1 2">Jena</strain>
    </source>
</reference>
<sequence>MTREWPITVSRAEELSVSDMKRKMHQIRILAAKVGETTLMKIFSIITRLYSKGKFRKSQGSLTLQKIEGQTSWLSACLDQMGHNSDDLADVGLHQAPLRQDWSSKSNSQRMQSQTFQLNPATISFVSWITLVSPIRTCHLDRLQLWDLTFYPSPGNLDQTKEEFELFLHKRGKHHNHPAKYAKRLSIFAKNRLRSMKHYLKLFMRLLNSWGTRWEEQGYFSMGLGPRASSLLLDAPSRRLPVSDGWGVVLK</sequence>